<protein>
    <submittedName>
        <fullName evidence="1">Virulence plasmid b</fullName>
    </submittedName>
</protein>
<organism evidence="1 2">
    <name type="scientific">Fusarium acutatum</name>
    <dbReference type="NCBI Taxonomy" id="78861"/>
    <lineage>
        <taxon>Eukaryota</taxon>
        <taxon>Fungi</taxon>
        <taxon>Dikarya</taxon>
        <taxon>Ascomycota</taxon>
        <taxon>Pezizomycotina</taxon>
        <taxon>Sordariomycetes</taxon>
        <taxon>Hypocreomycetidae</taxon>
        <taxon>Hypocreales</taxon>
        <taxon>Nectriaceae</taxon>
        <taxon>Fusarium</taxon>
        <taxon>Fusarium fujikuroi species complex</taxon>
    </lineage>
</organism>
<gene>
    <name evidence="1" type="ORF">FACUT_7139</name>
</gene>
<dbReference type="AlphaFoldDB" id="A0A8H4JP47"/>
<name>A0A8H4JP47_9HYPO</name>
<keyword evidence="2" id="KW-1185">Reference proteome</keyword>
<dbReference type="Gene3D" id="2.180.10.10">
    <property type="entry name" value="RHS repeat-associated core"/>
    <property type="match status" value="1"/>
</dbReference>
<dbReference type="OrthoDB" id="442731at2759"/>
<evidence type="ECO:0000313" key="1">
    <source>
        <dbReference type="EMBL" id="KAF4435516.1"/>
    </source>
</evidence>
<dbReference type="EMBL" id="JAADJF010000173">
    <property type="protein sequence ID" value="KAF4435516.1"/>
    <property type="molecule type" value="Genomic_DNA"/>
</dbReference>
<comment type="caution">
    <text evidence="1">The sequence shown here is derived from an EMBL/GenBank/DDBJ whole genome shotgun (WGS) entry which is preliminary data.</text>
</comment>
<dbReference type="Proteomes" id="UP000536711">
    <property type="component" value="Unassembled WGS sequence"/>
</dbReference>
<reference evidence="1 2" key="1">
    <citation type="submission" date="2020-01" db="EMBL/GenBank/DDBJ databases">
        <title>Identification and distribution of gene clusters putatively required for synthesis of sphingolipid metabolism inhibitors in phylogenetically diverse species of the filamentous fungus Fusarium.</title>
        <authorList>
            <person name="Kim H.-S."/>
            <person name="Busman M."/>
            <person name="Brown D.W."/>
            <person name="Divon H."/>
            <person name="Uhlig S."/>
            <person name="Proctor R.H."/>
        </authorList>
    </citation>
    <scope>NUCLEOTIDE SEQUENCE [LARGE SCALE GENOMIC DNA]</scope>
    <source>
        <strain evidence="1 2">NRRL 13308</strain>
    </source>
</reference>
<proteinExistence type="predicted"/>
<evidence type="ECO:0000313" key="2">
    <source>
        <dbReference type="Proteomes" id="UP000536711"/>
    </source>
</evidence>
<sequence length="707" mass="76356">MLTSLVFDLRGNLFHYAQCKDLDTHSIVRAIIAWANLFSSISIDINIGGEITVDRTYPLPHLWHQTLSSNVWSVGRLCDKLETEGELGWVQMTQFTYDDNGNITTTYFSGHQQGQINFHSSENWCYTFIRGIKSLMTAMELSSLETNRDLTAFDDYGNEISTTDPADPTIPRPRRPKIPTLAVSHSAKYRNAVASISSSFLCVICPNEHRDTHAKQNQENSLDYNLEVSAQGTYDTRGNPLFESFNLQSAAWDNFEYQLQPSEGTTSVLGQTRPGHNGSAINVVSGLQYSIGGGTVSETVTGSDPIAIATNVVLWSAPRTYSSIDEKQPVISATNQGALTSEFTYDVAVNLLSASHPQAQGETCKYKSLGQLRVEYEPVFEYGWQGQVLTKSYPKNATKLNDIEQVQGTSLWVSSALFTDVKGNVTHRFKGTDGSLLETITCNDFGKPKINRAQPSDTSFDKTSTYERKSLDGGTELYGFGSRWYEPVTGRFTTLDDILALSLVLPSSLAPLSLRLPQEEPRLLLLGSGGISGITYSFHHRHERGGKFWGGDAAIGGATGALGAANMVSTTGRLEQAVGWTIGTATENLIGVVATVGSKALISATSSLLTTVAHNAIENKFYGTHYSLFEEAGSALVSGAAMGVLRGLVLTGSLLVKGGESAVSQTSAQRLKSGLNVGSLTEGRNFKGLSGMVGPSGLVGTLHNVVT</sequence>
<accession>A0A8H4JP47</accession>